<dbReference type="Gene3D" id="1.10.10.10">
    <property type="entry name" value="Winged helix-like DNA-binding domain superfamily/Winged helix DNA-binding domain"/>
    <property type="match status" value="1"/>
</dbReference>
<dbReference type="InterPro" id="IPR028978">
    <property type="entry name" value="Chorismate_lyase_/UTRA_dom_sf"/>
</dbReference>
<dbReference type="InterPro" id="IPR011663">
    <property type="entry name" value="UTRA"/>
</dbReference>
<dbReference type="InterPro" id="IPR036390">
    <property type="entry name" value="WH_DNA-bd_sf"/>
</dbReference>
<dbReference type="InterPro" id="IPR050679">
    <property type="entry name" value="Bact_HTH_transcr_reg"/>
</dbReference>
<dbReference type="AlphaFoldDB" id="A0A7W3T5L1"/>
<dbReference type="SUPFAM" id="SSF64288">
    <property type="entry name" value="Chorismate lyase-like"/>
    <property type="match status" value="1"/>
</dbReference>
<evidence type="ECO:0000313" key="5">
    <source>
        <dbReference type="EMBL" id="MBB0231364.1"/>
    </source>
</evidence>
<keyword evidence="2" id="KW-0238">DNA-binding</keyword>
<protein>
    <submittedName>
        <fullName evidence="5">UTRA domain-containing protein</fullName>
    </submittedName>
</protein>
<dbReference type="Gene3D" id="3.40.1410.10">
    <property type="entry name" value="Chorismate lyase-like"/>
    <property type="match status" value="1"/>
</dbReference>
<comment type="caution">
    <text evidence="5">The sequence shown here is derived from an EMBL/GenBank/DDBJ whole genome shotgun (WGS) entry which is preliminary data.</text>
</comment>
<dbReference type="GO" id="GO:0003700">
    <property type="term" value="F:DNA-binding transcription factor activity"/>
    <property type="evidence" value="ECO:0007669"/>
    <property type="project" value="InterPro"/>
</dbReference>
<dbReference type="Pfam" id="PF00392">
    <property type="entry name" value="GntR"/>
    <property type="match status" value="1"/>
</dbReference>
<reference evidence="6" key="1">
    <citation type="submission" date="2019-10" db="EMBL/GenBank/DDBJ databases">
        <title>Streptomyces sp. nov., a novel actinobacterium isolated from alkaline environment.</title>
        <authorList>
            <person name="Golinska P."/>
        </authorList>
    </citation>
    <scope>NUCLEOTIDE SEQUENCE [LARGE SCALE GENOMIC DNA]</scope>
    <source>
        <strain evidence="6">DSM 42108</strain>
    </source>
</reference>
<accession>A0A7W3T5L1</accession>
<dbReference type="EMBL" id="VKHS01000494">
    <property type="protein sequence ID" value="MBB0231364.1"/>
    <property type="molecule type" value="Genomic_DNA"/>
</dbReference>
<gene>
    <name evidence="5" type="ORF">FOE67_18085</name>
</gene>
<sequence>MGQRGRKPPSGGHRDIAEALRRDIEAGRIEEGEELPTGKALAEEWGVAPGTALQALRLLASGGWATPRPRRPAIARRPPEQTVVVRDRHVYRDQLGYYFDQNAKSWRAVGEPSRGLGVPPGHVADLLGIPRGQDVIVRDRGMGPAGATVAEQLATSYITLALADAIPALRAADTGPGGIYDRIEEVLGAIEWRETISARPASEEERERLRLPVGAPVLVVTRTSTVRSDGRELVAEVNETRMPAERFAVAYTVERDASARRPDDGEEEGTEVV</sequence>
<dbReference type="PANTHER" id="PTHR44846:SF17">
    <property type="entry name" value="GNTR-FAMILY TRANSCRIPTIONAL REGULATOR"/>
    <property type="match status" value="1"/>
</dbReference>
<evidence type="ECO:0000256" key="3">
    <source>
        <dbReference type="ARBA" id="ARBA00023163"/>
    </source>
</evidence>
<dbReference type="SMART" id="SM00345">
    <property type="entry name" value="HTH_GNTR"/>
    <property type="match status" value="1"/>
</dbReference>
<keyword evidence="6" id="KW-1185">Reference proteome</keyword>
<dbReference type="SUPFAM" id="SSF46785">
    <property type="entry name" value="Winged helix' DNA-binding domain"/>
    <property type="match status" value="1"/>
</dbReference>
<dbReference type="RefSeq" id="WP_182665659.1">
    <property type="nucleotide sequence ID" value="NZ_VKHS01000494.1"/>
</dbReference>
<feature type="domain" description="HTH gntR-type" evidence="4">
    <location>
        <begin position="10"/>
        <end position="78"/>
    </location>
</feature>
<evidence type="ECO:0000313" key="6">
    <source>
        <dbReference type="Proteomes" id="UP000530234"/>
    </source>
</evidence>
<dbReference type="Pfam" id="PF07702">
    <property type="entry name" value="UTRA"/>
    <property type="match status" value="1"/>
</dbReference>
<dbReference type="PROSITE" id="PS50949">
    <property type="entry name" value="HTH_GNTR"/>
    <property type="match status" value="1"/>
</dbReference>
<dbReference type="SMART" id="SM00866">
    <property type="entry name" value="UTRA"/>
    <property type="match status" value="1"/>
</dbReference>
<evidence type="ECO:0000256" key="2">
    <source>
        <dbReference type="ARBA" id="ARBA00023125"/>
    </source>
</evidence>
<dbReference type="PANTHER" id="PTHR44846">
    <property type="entry name" value="MANNOSYL-D-GLYCERATE TRANSPORT/METABOLISM SYSTEM REPRESSOR MNGR-RELATED"/>
    <property type="match status" value="1"/>
</dbReference>
<evidence type="ECO:0000259" key="4">
    <source>
        <dbReference type="PROSITE" id="PS50949"/>
    </source>
</evidence>
<dbReference type="GO" id="GO:0003677">
    <property type="term" value="F:DNA binding"/>
    <property type="evidence" value="ECO:0007669"/>
    <property type="project" value="UniProtKB-KW"/>
</dbReference>
<keyword evidence="3" id="KW-0804">Transcription</keyword>
<dbReference type="InterPro" id="IPR036388">
    <property type="entry name" value="WH-like_DNA-bd_sf"/>
</dbReference>
<evidence type="ECO:0000256" key="1">
    <source>
        <dbReference type="ARBA" id="ARBA00023015"/>
    </source>
</evidence>
<name>A0A7W3T5L1_9ACTN</name>
<dbReference type="InterPro" id="IPR000524">
    <property type="entry name" value="Tscrpt_reg_HTH_GntR"/>
</dbReference>
<proteinExistence type="predicted"/>
<organism evidence="5 6">
    <name type="scientific">Streptomyces calidiresistens</name>
    <dbReference type="NCBI Taxonomy" id="1485586"/>
    <lineage>
        <taxon>Bacteria</taxon>
        <taxon>Bacillati</taxon>
        <taxon>Actinomycetota</taxon>
        <taxon>Actinomycetes</taxon>
        <taxon>Kitasatosporales</taxon>
        <taxon>Streptomycetaceae</taxon>
        <taxon>Streptomyces</taxon>
    </lineage>
</organism>
<dbReference type="Proteomes" id="UP000530234">
    <property type="component" value="Unassembled WGS sequence"/>
</dbReference>
<keyword evidence="1" id="KW-0805">Transcription regulation</keyword>
<dbReference type="GO" id="GO:0045892">
    <property type="term" value="P:negative regulation of DNA-templated transcription"/>
    <property type="evidence" value="ECO:0007669"/>
    <property type="project" value="TreeGrafter"/>
</dbReference>